<proteinExistence type="predicted"/>
<dbReference type="KEGG" id="fnk:E1750_11740"/>
<reference evidence="2" key="1">
    <citation type="submission" date="2019-03" db="EMBL/GenBank/DDBJ databases">
        <title>Flavobacterium sp.</title>
        <authorList>
            <person name="Kim H."/>
        </authorList>
    </citation>
    <scope>NUCLEOTIDE SEQUENCE [LARGE SCALE GENOMIC DNA]</scope>
    <source>
        <strain evidence="2">GS13</strain>
    </source>
</reference>
<name>A0A4P6Y940_9FLAO</name>
<dbReference type="InterPro" id="IPR028994">
    <property type="entry name" value="Integrin_alpha_N"/>
</dbReference>
<accession>A0A4P6Y940</accession>
<dbReference type="OrthoDB" id="6225685at2"/>
<gene>
    <name evidence="1" type="ORF">E1750_11740</name>
</gene>
<keyword evidence="2" id="KW-1185">Reference proteome</keyword>
<organism evidence="1 2">
    <name type="scientific">Flavobacterium nackdongense</name>
    <dbReference type="NCBI Taxonomy" id="2547394"/>
    <lineage>
        <taxon>Bacteria</taxon>
        <taxon>Pseudomonadati</taxon>
        <taxon>Bacteroidota</taxon>
        <taxon>Flavobacteriia</taxon>
        <taxon>Flavobacteriales</taxon>
        <taxon>Flavobacteriaceae</taxon>
        <taxon>Flavobacterium</taxon>
    </lineage>
</organism>
<evidence type="ECO:0000313" key="1">
    <source>
        <dbReference type="EMBL" id="QBN19439.1"/>
    </source>
</evidence>
<dbReference type="EMBL" id="CP037933">
    <property type="protein sequence ID" value="QBN19439.1"/>
    <property type="molecule type" value="Genomic_DNA"/>
</dbReference>
<dbReference type="Proteomes" id="UP000291124">
    <property type="component" value="Chromosome"/>
</dbReference>
<protein>
    <recommendedName>
        <fullName evidence="3">VCBS repeat-containing protein</fullName>
    </recommendedName>
</protein>
<evidence type="ECO:0000313" key="2">
    <source>
        <dbReference type="Proteomes" id="UP000291124"/>
    </source>
</evidence>
<dbReference type="RefSeq" id="WP_133276957.1">
    <property type="nucleotide sequence ID" value="NZ_CP037933.1"/>
</dbReference>
<dbReference type="SUPFAM" id="SSF69318">
    <property type="entry name" value="Integrin alpha N-terminal domain"/>
    <property type="match status" value="1"/>
</dbReference>
<evidence type="ECO:0008006" key="3">
    <source>
        <dbReference type="Google" id="ProtNLM"/>
    </source>
</evidence>
<sequence length="204" mass="24170">MIEKETDLNYSKVVKSFFKDNSDLEVIIKGNIDNLKESYIEVKTKTNSKKYFEEIPAQGTDGFYIADFNGDGKKDFKIVCYYMGSGLASLNVRVIYFFQKDDKKFTKISFDDKIGKNITERDLNADGNFEIITMTLQNHKNHNYWLFNLYNFVNENLVCVNNLMNYPIMVQYLFEENYKVTKKLTMKEMKKYELKRPKEFLIDN</sequence>
<dbReference type="AlphaFoldDB" id="A0A4P6Y940"/>